<reference evidence="10 11" key="1">
    <citation type="submission" date="2019-10" db="EMBL/GenBank/DDBJ databases">
        <title>Bacillus aerolatum sp. nov., isolated from bioaerosol of sport playgrounds.</title>
        <authorList>
            <person name="Chen P."/>
            <person name="Zhang G."/>
        </authorList>
    </citation>
    <scope>NUCLEOTIDE SEQUENCE [LARGE SCALE GENOMIC DNA]</scope>
    <source>
        <strain evidence="10 11">CX253</strain>
    </source>
</reference>
<dbReference type="PANTHER" id="PTHR19136:SF81">
    <property type="entry name" value="MOLYBDENUM COFACTOR GUANYLYLTRANSFERASE"/>
    <property type="match status" value="1"/>
</dbReference>
<dbReference type="GO" id="GO:0005737">
    <property type="term" value="C:cytoplasm"/>
    <property type="evidence" value="ECO:0007669"/>
    <property type="project" value="UniProtKB-SubCell"/>
</dbReference>
<dbReference type="HAMAP" id="MF_00316">
    <property type="entry name" value="MobA"/>
    <property type="match status" value="1"/>
</dbReference>
<dbReference type="GO" id="GO:0061603">
    <property type="term" value="F:molybdenum cofactor guanylyltransferase activity"/>
    <property type="evidence" value="ECO:0007669"/>
    <property type="project" value="UniProtKB-EC"/>
</dbReference>
<evidence type="ECO:0000256" key="3">
    <source>
        <dbReference type="ARBA" id="ARBA00022723"/>
    </source>
</evidence>
<feature type="binding site" evidence="8">
    <location>
        <begin position="14"/>
        <end position="16"/>
    </location>
    <ligand>
        <name>GTP</name>
        <dbReference type="ChEBI" id="CHEBI:37565"/>
    </ligand>
</feature>
<evidence type="ECO:0000256" key="6">
    <source>
        <dbReference type="ARBA" id="ARBA00023134"/>
    </source>
</evidence>
<dbReference type="RefSeq" id="WP_152149716.1">
    <property type="nucleotide sequence ID" value="NZ_WEIO01000001.1"/>
</dbReference>
<comment type="similarity">
    <text evidence="8">Belongs to the MobA family.</text>
</comment>
<protein>
    <recommendedName>
        <fullName evidence="8">Probable molybdenum cofactor guanylyltransferase</fullName>
        <shortName evidence="8">MoCo guanylyltransferase</shortName>
        <ecNumber evidence="8">2.7.7.77</ecNumber>
    </recommendedName>
    <alternativeName>
        <fullName evidence="8">GTP:molybdopterin guanylyltransferase</fullName>
    </alternativeName>
    <alternativeName>
        <fullName evidence="8">Mo-MPT guanylyltransferase</fullName>
    </alternativeName>
    <alternativeName>
        <fullName evidence="8">Molybdopterin guanylyltransferase</fullName>
    </alternativeName>
    <alternativeName>
        <fullName evidence="8">Molybdopterin-guanine dinucleotide synthase</fullName>
        <shortName evidence="8">MGD synthase</shortName>
    </alternativeName>
</protein>
<keyword evidence="1 8" id="KW-0963">Cytoplasm</keyword>
<comment type="caution">
    <text evidence="8">Lacks conserved residue(s) required for the propagation of feature annotation.</text>
</comment>
<evidence type="ECO:0000256" key="8">
    <source>
        <dbReference type="HAMAP-Rule" id="MF_00316"/>
    </source>
</evidence>
<sequence>MGTIKRKERIGIVLAGGESRRFGEPKAFALYNGSFFYERAVQALAPYTDQTVLTGHPALAARFNRQPSVQVIEDLTLYSGKGPLAGLYSVMKQFDAKWYIVLPCDMPLVNTEVIGRLTAASDEAFDAIVPYIAGKWQPLAAVYHRRVLPVVINQLTAGHYRMVDFLKKINTKIVTEVDLQSAEEIFKNINTKDAYRQLIADKT</sequence>
<dbReference type="SUPFAM" id="SSF53448">
    <property type="entry name" value="Nucleotide-diphospho-sugar transferases"/>
    <property type="match status" value="1"/>
</dbReference>
<feature type="binding site" evidence="8">
    <location>
        <position position="26"/>
    </location>
    <ligand>
        <name>GTP</name>
        <dbReference type="ChEBI" id="CHEBI:37565"/>
    </ligand>
</feature>
<keyword evidence="11" id="KW-1185">Reference proteome</keyword>
<dbReference type="Gene3D" id="3.90.550.10">
    <property type="entry name" value="Spore Coat Polysaccharide Biosynthesis Protein SpsA, Chain A"/>
    <property type="match status" value="1"/>
</dbReference>
<dbReference type="EMBL" id="WEIO01000001">
    <property type="protein sequence ID" value="KAB7709190.1"/>
    <property type="molecule type" value="Genomic_DNA"/>
</dbReference>
<dbReference type="InterPro" id="IPR025877">
    <property type="entry name" value="MobA-like_NTP_Trfase"/>
</dbReference>
<proteinExistence type="inferred from homology"/>
<name>A0A6I1FKN9_9BACI</name>
<comment type="domain">
    <text evidence="8">The N-terminal domain determines nucleotide recognition and specific binding, while the C-terminal domain determines the specific binding to the target protein.</text>
</comment>
<organism evidence="10 11">
    <name type="scientific">Bacillus aerolatus</name>
    <dbReference type="NCBI Taxonomy" id="2653354"/>
    <lineage>
        <taxon>Bacteria</taxon>
        <taxon>Bacillati</taxon>
        <taxon>Bacillota</taxon>
        <taxon>Bacilli</taxon>
        <taxon>Bacillales</taxon>
        <taxon>Bacillaceae</taxon>
        <taxon>Bacillus</taxon>
    </lineage>
</organism>
<keyword evidence="4 8" id="KW-0547">Nucleotide-binding</keyword>
<comment type="subcellular location">
    <subcellularLocation>
        <location evidence="8">Cytoplasm</location>
    </subcellularLocation>
</comment>
<dbReference type="InterPro" id="IPR029044">
    <property type="entry name" value="Nucleotide-diphossugar_trans"/>
</dbReference>
<dbReference type="CDD" id="cd02503">
    <property type="entry name" value="MobA"/>
    <property type="match status" value="1"/>
</dbReference>
<evidence type="ECO:0000313" key="10">
    <source>
        <dbReference type="EMBL" id="KAB7709190.1"/>
    </source>
</evidence>
<evidence type="ECO:0000259" key="9">
    <source>
        <dbReference type="Pfam" id="PF12804"/>
    </source>
</evidence>
<evidence type="ECO:0000256" key="7">
    <source>
        <dbReference type="ARBA" id="ARBA00023150"/>
    </source>
</evidence>
<comment type="caution">
    <text evidence="10">The sequence shown here is derived from an EMBL/GenBank/DDBJ whole genome shotgun (WGS) entry which is preliminary data.</text>
</comment>
<keyword evidence="3 8" id="KW-0479">Metal-binding</keyword>
<keyword evidence="2 8" id="KW-0808">Transferase</keyword>
<evidence type="ECO:0000256" key="2">
    <source>
        <dbReference type="ARBA" id="ARBA00022679"/>
    </source>
</evidence>
<dbReference type="GO" id="GO:0046872">
    <property type="term" value="F:metal ion binding"/>
    <property type="evidence" value="ECO:0007669"/>
    <property type="project" value="UniProtKB-KW"/>
</dbReference>
<evidence type="ECO:0000256" key="4">
    <source>
        <dbReference type="ARBA" id="ARBA00022741"/>
    </source>
</evidence>
<keyword evidence="7 8" id="KW-0501">Molybdenum cofactor biosynthesis</keyword>
<gene>
    <name evidence="8" type="primary">mobA</name>
    <name evidence="10" type="ORF">F9802_03530</name>
</gene>
<keyword evidence="6 8" id="KW-0342">GTP-binding</keyword>
<evidence type="ECO:0000256" key="5">
    <source>
        <dbReference type="ARBA" id="ARBA00022842"/>
    </source>
</evidence>
<feature type="binding site" evidence="8">
    <location>
        <position position="74"/>
    </location>
    <ligand>
        <name>GTP</name>
        <dbReference type="ChEBI" id="CHEBI:37565"/>
    </ligand>
</feature>
<feature type="domain" description="MobA-like NTP transferase" evidence="9">
    <location>
        <begin position="11"/>
        <end position="163"/>
    </location>
</feature>
<dbReference type="EC" id="2.7.7.77" evidence="8"/>
<dbReference type="AlphaFoldDB" id="A0A6I1FKN9"/>
<feature type="binding site" evidence="8">
    <location>
        <position position="105"/>
    </location>
    <ligand>
        <name>Mg(2+)</name>
        <dbReference type="ChEBI" id="CHEBI:18420"/>
    </ligand>
</feature>
<keyword evidence="5 8" id="KW-0460">Magnesium</keyword>
<dbReference type="Proteomes" id="UP000429595">
    <property type="component" value="Unassembled WGS sequence"/>
</dbReference>
<evidence type="ECO:0000256" key="1">
    <source>
        <dbReference type="ARBA" id="ARBA00022490"/>
    </source>
</evidence>
<evidence type="ECO:0000313" key="11">
    <source>
        <dbReference type="Proteomes" id="UP000429595"/>
    </source>
</evidence>
<dbReference type="GO" id="GO:0005525">
    <property type="term" value="F:GTP binding"/>
    <property type="evidence" value="ECO:0007669"/>
    <property type="project" value="UniProtKB-UniRule"/>
</dbReference>
<dbReference type="PANTHER" id="PTHR19136">
    <property type="entry name" value="MOLYBDENUM COFACTOR GUANYLYLTRANSFERASE"/>
    <property type="match status" value="1"/>
</dbReference>
<comment type="catalytic activity">
    <reaction evidence="8">
        <text>Mo-molybdopterin + GTP + H(+) = Mo-molybdopterin guanine dinucleotide + diphosphate</text>
        <dbReference type="Rhea" id="RHEA:34243"/>
        <dbReference type="ChEBI" id="CHEBI:15378"/>
        <dbReference type="ChEBI" id="CHEBI:33019"/>
        <dbReference type="ChEBI" id="CHEBI:37565"/>
        <dbReference type="ChEBI" id="CHEBI:71302"/>
        <dbReference type="ChEBI" id="CHEBI:71310"/>
        <dbReference type="EC" id="2.7.7.77"/>
    </reaction>
</comment>
<dbReference type="InterPro" id="IPR013482">
    <property type="entry name" value="Molybde_CF_guanTrfase"/>
</dbReference>
<dbReference type="GO" id="GO:0006777">
    <property type="term" value="P:Mo-molybdopterin cofactor biosynthetic process"/>
    <property type="evidence" value="ECO:0007669"/>
    <property type="project" value="UniProtKB-KW"/>
</dbReference>
<accession>A0A6I1FKN9</accession>
<feature type="binding site" evidence="8">
    <location>
        <position position="105"/>
    </location>
    <ligand>
        <name>GTP</name>
        <dbReference type="ChEBI" id="CHEBI:37565"/>
    </ligand>
</feature>
<dbReference type="Pfam" id="PF12804">
    <property type="entry name" value="NTP_transf_3"/>
    <property type="match status" value="1"/>
</dbReference>
<comment type="function">
    <text evidence="8">Transfers a GMP moiety from GTP to Mo-molybdopterin (Mo-MPT) cofactor (Moco or molybdenum cofactor) to form Mo-molybdopterin guanine dinucleotide (Mo-MGD) cofactor.</text>
</comment>
<comment type="cofactor">
    <cofactor evidence="8">
        <name>Mg(2+)</name>
        <dbReference type="ChEBI" id="CHEBI:18420"/>
    </cofactor>
</comment>